<evidence type="ECO:0000256" key="8">
    <source>
        <dbReference type="ARBA" id="ARBA00023163"/>
    </source>
</evidence>
<dbReference type="Reactome" id="R-CEL-113418">
    <property type="pathway name" value="Formation of the Early Elongation Complex"/>
</dbReference>
<evidence type="ECO:0000256" key="1">
    <source>
        <dbReference type="ARBA" id="ARBA00004123"/>
    </source>
</evidence>
<keyword evidence="9 11" id="KW-0234">DNA repair</keyword>
<keyword evidence="8 11" id="KW-0804">Transcription</keyword>
<dbReference type="CTD" id="176425"/>
<dbReference type="Bgee" id="WBGene00014230">
    <property type="expression patterns" value="Expressed in germ line (C elegans) and 4 other cell types or tissues"/>
</dbReference>
<feature type="compositionally biased region" description="Polar residues" evidence="12">
    <location>
        <begin position="130"/>
        <end position="140"/>
    </location>
</feature>
<dbReference type="Reactome" id="R-CEL-73779">
    <property type="pathway name" value="RNA Polymerase II Transcription Pre-Initiation And Promoter Opening"/>
</dbReference>
<dbReference type="Reactome" id="R-CEL-73772">
    <property type="pathway name" value="RNA Polymerase I Promoter Escape"/>
</dbReference>
<dbReference type="Reactome" id="R-CEL-76042">
    <property type="pathway name" value="RNA Polymerase II Transcription Initiation And Promoter Clearance"/>
</dbReference>
<dbReference type="SMR" id="Q09645"/>
<dbReference type="AlphaFoldDB" id="Q09645"/>
<dbReference type="PeptideAtlas" id="Q09645"/>
<evidence type="ECO:0000313" key="13">
    <source>
        <dbReference type="EMBL" id="CAA87423.2"/>
    </source>
</evidence>
<dbReference type="GO" id="GO:0005675">
    <property type="term" value="C:transcription factor TFIIH holo complex"/>
    <property type="evidence" value="ECO:0000318"/>
    <property type="project" value="GO_Central"/>
</dbReference>
<reference evidence="13 14" key="1">
    <citation type="journal article" date="1998" name="Science">
        <title>Genome sequence of the nematode C. elegans: a platform for investigating biology.</title>
        <authorList>
            <consortium name="The C. elegans sequencing consortium"/>
            <person name="Sulson J.E."/>
            <person name="Waterston R."/>
        </authorList>
    </citation>
    <scope>NUCLEOTIDE SEQUENCE [LARGE SCALE GENOMIC DNA]</scope>
    <source>
        <strain evidence="13 14">Bristol N2</strain>
    </source>
</reference>
<dbReference type="Reactome" id="R-CEL-75955">
    <property type="pathway name" value="RNA Polymerase II Transcription Elongation"/>
</dbReference>
<evidence type="ECO:0000256" key="3">
    <source>
        <dbReference type="ARBA" id="ARBA00022723"/>
    </source>
</evidence>
<keyword evidence="16" id="KW-1267">Proteomics identification</keyword>
<dbReference type="Reactome" id="R-CEL-674695">
    <property type="pathway name" value="RNA Polymerase II Pre-transcription Events"/>
</dbReference>
<dbReference type="Pfam" id="PF03850">
    <property type="entry name" value="Tfb4"/>
    <property type="match status" value="1"/>
</dbReference>
<dbReference type="Reactome" id="R-CEL-75953">
    <property type="pathway name" value="RNA Polymerase II Transcription Initiation"/>
</dbReference>
<sequence>MSTLSVLIETSSCSWGMLASAHGDRTIGIILRAIVSFCNAHLGQSANNQLLVFAYGRNVDNKMIYSSTRCEDRNASFLVVKRLRELLSSDALTNDATIGAPLGPALAHAFCHMKKDSRVVTADPCDDSLGPQTTSEQSETASEKATNRAVVISITPIMGSEHGSLMNLFFSAAKQSICVDVVSMGDDFTGGILQQAADITGGSFLHAKKPQTLLKILMTNMLTDPTHRAVFSKLSHNSVDYRASCACHHQLVSSGWVCSICLSVLCQYTPICKVCKAAFTIANLPIKPNRKRAIRN</sequence>
<dbReference type="GO" id="GO:0000439">
    <property type="term" value="C:transcription factor TFIIH core complex"/>
    <property type="evidence" value="ECO:0000318"/>
    <property type="project" value="GO_Central"/>
</dbReference>
<dbReference type="UCSC" id="ZK1128.4">
    <property type="organism name" value="c. elegans"/>
</dbReference>
<proteinExistence type="evidence at protein level"/>
<dbReference type="Reactome" id="R-CEL-72086">
    <property type="pathway name" value="mRNA Capping"/>
</dbReference>
<evidence type="ECO:0000256" key="7">
    <source>
        <dbReference type="ARBA" id="ARBA00023015"/>
    </source>
</evidence>
<keyword evidence="7 11" id="KW-0805">Transcription regulation</keyword>
<evidence type="ECO:0007829" key="16">
    <source>
        <dbReference type="PeptideAtlas" id="Q09645"/>
    </source>
</evidence>
<dbReference type="OMA" id="DYRASCH"/>
<feature type="region of interest" description="Disordered" evidence="12">
    <location>
        <begin position="122"/>
        <end position="144"/>
    </location>
</feature>
<evidence type="ECO:0000256" key="11">
    <source>
        <dbReference type="RuleBase" id="RU368090"/>
    </source>
</evidence>
<dbReference type="GO" id="GO:0008270">
    <property type="term" value="F:zinc ion binding"/>
    <property type="evidence" value="ECO:0007669"/>
    <property type="project" value="UniProtKB-KW"/>
</dbReference>
<comment type="similarity">
    <text evidence="2 11">Belongs to the TFB4 family.</text>
</comment>
<dbReference type="Reactome" id="R-CEL-6782135">
    <property type="pathway name" value="Dual incision in TC-NER"/>
</dbReference>
<dbReference type="GO" id="GO:0006289">
    <property type="term" value="P:nucleotide-excision repair"/>
    <property type="evidence" value="ECO:0000318"/>
    <property type="project" value="GO_Central"/>
</dbReference>
<dbReference type="RefSeq" id="NP_499249.2">
    <property type="nucleotide sequence ID" value="NM_066848.7"/>
</dbReference>
<dbReference type="Reactome" id="R-CEL-5696400">
    <property type="pathway name" value="Dual Incision in GG-NER"/>
</dbReference>
<evidence type="ECO:0000256" key="9">
    <source>
        <dbReference type="ARBA" id="ARBA00023204"/>
    </source>
</evidence>
<evidence type="ECO:0000256" key="2">
    <source>
        <dbReference type="ARBA" id="ARBA00005273"/>
    </source>
</evidence>
<organism evidence="13 14">
    <name type="scientific">Caenorhabditis elegans</name>
    <dbReference type="NCBI Taxonomy" id="6239"/>
    <lineage>
        <taxon>Eukaryota</taxon>
        <taxon>Metazoa</taxon>
        <taxon>Ecdysozoa</taxon>
        <taxon>Nematoda</taxon>
        <taxon>Chromadorea</taxon>
        <taxon>Rhabditida</taxon>
        <taxon>Rhabditina</taxon>
        <taxon>Rhabditomorpha</taxon>
        <taxon>Rhabditoidea</taxon>
        <taxon>Rhabditidae</taxon>
        <taxon>Peloderinae</taxon>
        <taxon>Caenorhabditis</taxon>
    </lineage>
</organism>
<dbReference type="PaxDb" id="6239-ZK1128.4"/>
<accession>Q09645</accession>
<dbReference type="PhylomeDB" id="Q09645"/>
<dbReference type="NCBIfam" id="TIGR00627">
    <property type="entry name" value="tfb4"/>
    <property type="match status" value="1"/>
</dbReference>
<evidence type="ECO:0000256" key="5">
    <source>
        <dbReference type="ARBA" id="ARBA00022771"/>
    </source>
</evidence>
<keyword evidence="10 11" id="KW-0539">Nucleus</keyword>
<evidence type="ECO:0000256" key="10">
    <source>
        <dbReference type="ARBA" id="ARBA00023242"/>
    </source>
</evidence>
<dbReference type="Reactome" id="R-CEL-77075">
    <property type="pathway name" value="RNA Pol II CTD phosphorylation and interaction with CE"/>
</dbReference>
<comment type="subcellular location">
    <subcellularLocation>
        <location evidence="1 11">Nucleus</location>
    </subcellularLocation>
</comment>
<dbReference type="STRING" id="6239.ZK1128.4.1"/>
<keyword evidence="3 11" id="KW-0479">Metal-binding</keyword>
<dbReference type="eggNOG" id="KOG2487">
    <property type="taxonomic scope" value="Eukaryota"/>
</dbReference>
<dbReference type="Reactome" id="R-CEL-5696395">
    <property type="pathway name" value="Formation of Incision Complex in GG-NER"/>
</dbReference>
<dbReference type="InterPro" id="IPR004600">
    <property type="entry name" value="TFIIH_Tfb4/GTF2H3"/>
</dbReference>
<evidence type="ECO:0000256" key="12">
    <source>
        <dbReference type="SAM" id="MobiDB-lite"/>
    </source>
</evidence>
<dbReference type="GO" id="GO:0006355">
    <property type="term" value="P:regulation of DNA-templated transcription"/>
    <property type="evidence" value="ECO:0007669"/>
    <property type="project" value="InterPro"/>
</dbReference>
<dbReference type="Gene3D" id="3.40.50.410">
    <property type="entry name" value="von Willebrand factor, type A domain"/>
    <property type="match status" value="1"/>
</dbReference>
<dbReference type="Reactome" id="R-CEL-6781823">
    <property type="pathway name" value="Formation of TC-NER Pre-Incision Complex"/>
</dbReference>
<dbReference type="WormBase" id="ZK1128.4">
    <property type="protein sequence ID" value="CE43526"/>
    <property type="gene ID" value="WBGene00014230"/>
    <property type="gene designation" value="gtf-2H3"/>
</dbReference>
<dbReference type="PANTHER" id="PTHR12831">
    <property type="entry name" value="TRANSCRIPTION INITIATION FACTOR IIH TFIIH , POLYPEPTIDE 3-RELATED"/>
    <property type="match status" value="1"/>
</dbReference>
<dbReference type="AGR" id="WB:WBGene00014230"/>
<dbReference type="Reactome" id="R-CEL-73776">
    <property type="pathway name" value="RNA Polymerase II Promoter Escape"/>
</dbReference>
<dbReference type="GeneID" id="176425"/>
<dbReference type="KEGG" id="cel:CELE_ZK1128.4"/>
<comment type="subunit">
    <text evidence="11">Part of a TFIID-containing RNA polymerase II pre-initiation complex that is composed of TBP and at least GTF2A1, GTF2A2, GTF2E1, GTF2E2, GTF2F1, GTF2H2, GTF2H3, GTF2H4, GTF2H5, GTF2B, TCEA1, ERCC2, ERCC3, TAF1, TAF2, TAF3, TAF4, TAF5, TAF6, TAF7, TAF8, TAF9, TAF10, TAF11, TAF12 and TAF13. Component of the 7-subunit TFIIH core complex composed of XPB/ERCC3, XPD/ERCC2, GTF2H1, GTF2H2, GTF2H3, GTF2H4 and GTF2H5, which is active in NER. The core complex associates with the 3-subunit CDK-activating kinase (CAK) module composed of CCNH/cyclin H, CDK7 and MNAT1 to form the 10-subunit holoenzyme (holo-TFIIH) active in transcription. Interacts with RARA; the interaction requires prior phosphorylation of RARA on 'Ser-369' which then enhances interaction of RARA with CDK7.</text>
</comment>
<dbReference type="PANTHER" id="PTHR12831:SF0">
    <property type="entry name" value="GENERAL TRANSCRIPTION FACTOR IIH SUBUNIT 3"/>
    <property type="match status" value="1"/>
</dbReference>
<dbReference type="InterPro" id="IPR036465">
    <property type="entry name" value="vWFA_dom_sf"/>
</dbReference>
<keyword evidence="4 11" id="KW-0227">DNA damage</keyword>
<evidence type="ECO:0000256" key="6">
    <source>
        <dbReference type="ARBA" id="ARBA00022833"/>
    </source>
</evidence>
<dbReference type="FunCoup" id="Q09645">
    <property type="interactions" value="2641"/>
</dbReference>
<evidence type="ECO:0000256" key="4">
    <source>
        <dbReference type="ARBA" id="ARBA00022763"/>
    </source>
</evidence>
<keyword evidence="6 11" id="KW-0862">Zinc</keyword>
<evidence type="ECO:0000313" key="14">
    <source>
        <dbReference type="Proteomes" id="UP000001940"/>
    </source>
</evidence>
<name>Q09645_CAEEL</name>
<dbReference type="OrthoDB" id="17307at2759"/>
<evidence type="ECO:0000313" key="15">
    <source>
        <dbReference type="WormBase" id="ZK1128.4"/>
    </source>
</evidence>
<dbReference type="FunFam" id="3.40.50.410:FF:000156">
    <property type="entry name" value="General Transcription Factor homolog"/>
    <property type="match status" value="1"/>
</dbReference>
<comment type="function">
    <text evidence="11">Component of the general transcription and DNA repair factor IIH (TFIIH) core complex, which is involved in general and transcription-coupled nucleotide excision repair (NER) of damaged DNA and, when complexed to CAK, in RNA transcription by RNA polymerase II. In NER, TFIIH acts by opening DNA around the lesion to allow the excision of the damaged oligonucleotide and its replacement by a new DNA fragment. In transcription, TFIIH has an essential role in transcription initiation. When the pre-initiation complex (PIC) has been established, TFIIH is required for promoter opening and promoter escape. Phosphorylation of the C-terminal tail (CTD) of the largest subunit of RNA polymerase II by the kinase module CAK controls the initiation of transcription.</text>
</comment>
<dbReference type="EMBL" id="BX284603">
    <property type="protein sequence ID" value="CAA87423.2"/>
    <property type="molecule type" value="Genomic_DNA"/>
</dbReference>
<dbReference type="Reactome" id="R-CEL-6782210">
    <property type="pathway name" value="Gap-filling DNA repair synthesis and ligation in TC-NER"/>
</dbReference>
<keyword evidence="5 11" id="KW-0863">Zinc-finger</keyword>
<keyword evidence="14" id="KW-1185">Reference proteome</keyword>
<protein>
    <recommendedName>
        <fullName evidence="11">General transcription factor IIH subunit 3</fullName>
    </recommendedName>
    <alternativeName>
        <fullName evidence="11">General transcription factor IIH polypeptide 3</fullName>
    </alternativeName>
</protein>
<dbReference type="InParanoid" id="Q09645"/>
<gene>
    <name evidence="15" type="primary">gtf-2h3</name>
    <name evidence="13" type="synonym">gtf-2H3</name>
    <name evidence="13" type="ORF">CELE_ZK1128.4</name>
    <name evidence="15" type="ORF">ZK1128.4</name>
</gene>
<dbReference type="Proteomes" id="UP000001940">
    <property type="component" value="Chromosome III"/>
</dbReference>
<dbReference type="HOGENOM" id="CLU_040211_1_0_1"/>
<dbReference type="Reactome" id="R-CEL-6796648">
    <property type="pathway name" value="TP53 Regulates Transcription of DNA Repair Genes"/>
</dbReference>
<dbReference type="Reactome" id="R-CEL-112382">
    <property type="pathway name" value="Formation of RNA Pol II elongation complex"/>
</dbReference>